<evidence type="ECO:0000313" key="3">
    <source>
        <dbReference type="EMBL" id="QHT59748.1"/>
    </source>
</evidence>
<organism evidence="3 4">
    <name type="scientific">Paenibacillus lycopersici</name>
    <dbReference type="NCBI Taxonomy" id="2704462"/>
    <lineage>
        <taxon>Bacteria</taxon>
        <taxon>Bacillati</taxon>
        <taxon>Bacillota</taxon>
        <taxon>Bacilli</taxon>
        <taxon>Bacillales</taxon>
        <taxon>Paenibacillaceae</taxon>
        <taxon>Paenibacillus</taxon>
    </lineage>
</organism>
<dbReference type="PANTHER" id="PTHR43443">
    <property type="entry name" value="3-HEXULOSE-6-PHOSPHATE ISOMERASE"/>
    <property type="match status" value="1"/>
</dbReference>
<dbReference type="Pfam" id="PF01380">
    <property type="entry name" value="SIS"/>
    <property type="match status" value="1"/>
</dbReference>
<protein>
    <submittedName>
        <fullName evidence="3">6-phospho-3-hexuloisomerase</fullName>
    </submittedName>
</protein>
<proteinExistence type="inferred from homology"/>
<dbReference type="GO" id="GO:0097367">
    <property type="term" value="F:carbohydrate derivative binding"/>
    <property type="evidence" value="ECO:0007669"/>
    <property type="project" value="InterPro"/>
</dbReference>
<dbReference type="InterPro" id="IPR001347">
    <property type="entry name" value="SIS_dom"/>
</dbReference>
<reference evidence="3 4" key="1">
    <citation type="submission" date="2020-01" db="EMBL/GenBank/DDBJ databases">
        <title>Paenibacillus sp. nov., isolated from tomato rhizosphere.</title>
        <authorList>
            <person name="Weon H.-Y."/>
            <person name="Lee S.A."/>
        </authorList>
    </citation>
    <scope>NUCLEOTIDE SEQUENCE [LARGE SCALE GENOMIC DNA]</scope>
    <source>
        <strain evidence="3 4">12200R-189</strain>
    </source>
</reference>
<dbReference type="PANTHER" id="PTHR43443:SF1">
    <property type="entry name" value="3-HEXULOSE-6-PHOSPHATE ISOMERASE"/>
    <property type="match status" value="1"/>
</dbReference>
<accession>A0A6C0FRI4</accession>
<dbReference type="RefSeq" id="WP_162355814.1">
    <property type="nucleotide sequence ID" value="NZ_CP048209.1"/>
</dbReference>
<dbReference type="Gene3D" id="3.40.50.10490">
    <property type="entry name" value="Glucose-6-phosphate isomerase like protein, domain 1"/>
    <property type="match status" value="1"/>
</dbReference>
<gene>
    <name evidence="3" type="primary">hxlB</name>
    <name evidence="3" type="ORF">GXP70_07135</name>
</gene>
<dbReference type="NCBIfam" id="TIGR03127">
    <property type="entry name" value="RuMP_HxlB"/>
    <property type="match status" value="1"/>
</dbReference>
<dbReference type="AlphaFoldDB" id="A0A6C0FRI4"/>
<dbReference type="KEGG" id="plyc:GXP70_07135"/>
<dbReference type="PROSITE" id="PS51464">
    <property type="entry name" value="SIS"/>
    <property type="match status" value="1"/>
</dbReference>
<dbReference type="InterPro" id="IPR017552">
    <property type="entry name" value="PHI/rmpB"/>
</dbReference>
<keyword evidence="3" id="KW-0413">Isomerase</keyword>
<dbReference type="Proteomes" id="UP000476064">
    <property type="component" value="Chromosome"/>
</dbReference>
<feature type="domain" description="SIS" evidence="2">
    <location>
        <begin position="29"/>
        <end position="172"/>
    </location>
</feature>
<evidence type="ECO:0000259" key="2">
    <source>
        <dbReference type="PROSITE" id="PS51464"/>
    </source>
</evidence>
<comment type="similarity">
    <text evidence="1">Belongs to the SIS family. PHI subfamily.</text>
</comment>
<keyword evidence="4" id="KW-1185">Reference proteome</keyword>
<evidence type="ECO:0000313" key="4">
    <source>
        <dbReference type="Proteomes" id="UP000476064"/>
    </source>
</evidence>
<name>A0A6C0FRI4_9BACL</name>
<dbReference type="SUPFAM" id="SSF53697">
    <property type="entry name" value="SIS domain"/>
    <property type="match status" value="1"/>
</dbReference>
<sequence length="185" mass="19181">MSSRTPVMTIMQELERTLQAVRSDEIAMLARQVTNARRIFVAGAGRSGLMMRAFAMRLMHMGFSAYVVGETVTPGIAEGDLLVIGSGSGETKTLAAMAAKAKSIGAAVAAVTIVPESTIGKLAAVSVIIPAATKDSATGAASSVQPMGSLFEQALLLLLDALVLQLMESEALQGAAMFTNHANLE</sequence>
<evidence type="ECO:0000256" key="1">
    <source>
        <dbReference type="ARBA" id="ARBA00009235"/>
    </source>
</evidence>
<dbReference type="GO" id="GO:1901135">
    <property type="term" value="P:carbohydrate derivative metabolic process"/>
    <property type="evidence" value="ECO:0007669"/>
    <property type="project" value="InterPro"/>
</dbReference>
<dbReference type="CDD" id="cd05005">
    <property type="entry name" value="SIS_PHI"/>
    <property type="match status" value="1"/>
</dbReference>
<dbReference type="EMBL" id="CP048209">
    <property type="protein sequence ID" value="QHT59748.1"/>
    <property type="molecule type" value="Genomic_DNA"/>
</dbReference>
<dbReference type="GO" id="GO:0016853">
    <property type="term" value="F:isomerase activity"/>
    <property type="evidence" value="ECO:0007669"/>
    <property type="project" value="UniProtKB-KW"/>
</dbReference>
<dbReference type="InterPro" id="IPR046348">
    <property type="entry name" value="SIS_dom_sf"/>
</dbReference>